<evidence type="ECO:0000313" key="7">
    <source>
        <dbReference type="EMBL" id="RHY24443.1"/>
    </source>
</evidence>
<dbReference type="PANTHER" id="PTHR11772">
    <property type="entry name" value="ASPARAGINE SYNTHETASE"/>
    <property type="match status" value="1"/>
</dbReference>
<dbReference type="InterPro" id="IPR050795">
    <property type="entry name" value="Asn_Synthetase"/>
</dbReference>
<reference evidence="7 8" key="1">
    <citation type="submission" date="2018-08" db="EMBL/GenBank/DDBJ databases">
        <title>Aphanomyces genome sequencing and annotation.</title>
        <authorList>
            <person name="Minardi D."/>
            <person name="Oidtmann B."/>
            <person name="Van Der Giezen M."/>
            <person name="Studholme D.J."/>
        </authorList>
    </citation>
    <scope>NUCLEOTIDE SEQUENCE [LARGE SCALE GENOMIC DNA]</scope>
    <source>
        <strain evidence="7 8">Kv</strain>
    </source>
</reference>
<keyword evidence="2" id="KW-0436">Ligase</keyword>
<evidence type="ECO:0000313" key="8">
    <source>
        <dbReference type="Proteomes" id="UP000265427"/>
    </source>
</evidence>
<dbReference type="Gene3D" id="3.30.2140.20">
    <property type="match status" value="1"/>
</dbReference>
<dbReference type="EMBL" id="QUSZ01001865">
    <property type="protein sequence ID" value="RHY24443.1"/>
    <property type="molecule type" value="Genomic_DNA"/>
</dbReference>
<dbReference type="SUPFAM" id="SSF52402">
    <property type="entry name" value="Adenine nucleotide alpha hydrolases-like"/>
    <property type="match status" value="1"/>
</dbReference>
<sequence length="922" mass="102022">MCGIWGLYRTYCSPANPQPHDDYLTRSTTLRLQQAHAKLVHRGPDSTSQLTVETPSMSLAVLQTRLAIVDPLYSSPHPFSCRTDDDHEIFLVCNGEVYNHRTLRAAIPPGAYSFQSHHCDIEVILASIHLWGLDAALAALDGMFAFMLVQVDAATGDVDKIICARDPFGIKPLFVATTATTLECASEMKAACFSTLMENERLQPTLDEVPAGSYMVWHPTRDGGLGPAMTQRYFSPPWSLGSLAMPLAGTCQDDVVPRVDKLKPSIKTNVEDVVADEVADELLGRLIRTALEQAVVKRLGVPWERNDDVELTLKDADDGCEVGVFLSGGLDSSLIAAIATRKLPSSRQLKTFTIYCTDNAEGEEGGKPSGSNSECSVGADRDMARKVSNAIGSDHFEYAFTPLEAQAALPDVIYHMETSDKRCMRAGLAMYLLSQRLRQHHPHLKVVLCGEGADELFAGYDLFRQFQRACPLGSPTAADDKIVLDFERELTRRLMHIGSSELLRVDRCTMAFGLEARVPFLDLHVVHVAMQCISPQQKMLDVPDRLEKQVLRLAFQGYGLPPDVLGRRKVEFAKGFENQSWIPGDEEHAYATHFSALFPPSVASCVRRQHARRQQGADEGPSIRLTIVQVDLFLSTRLHLDLTKTSAPPTPELLHCIVEAMHKHIPFHNLTLLTRPRRPPSWDEIVHDMMMGLGGPCAVVNAFLHALLTALQFQVSFRAATIAGRTGCHVCLVCELDSTLIFVDCGNAKPYMPCALDDTTTHEVGDASWAWRLITQVVAANDEPSNSPHTTTVVSVQHRQRAKCQETATATGGRGEEKIERWETAMTFDAYRPVPYSFFRASIVQSRSDPRYGPFLTGVRLVRYPRLALVAIRDRTMRCPEMLTPKVATTSAELTAFVQTHFGDIPALVRLFDKALACVALF</sequence>
<dbReference type="GO" id="GO:0004066">
    <property type="term" value="F:asparagine synthase (glutamine-hydrolyzing) activity"/>
    <property type="evidence" value="ECO:0007669"/>
    <property type="project" value="InterPro"/>
</dbReference>
<dbReference type="SUPFAM" id="SSF54001">
    <property type="entry name" value="Cysteine proteinases"/>
    <property type="match status" value="1"/>
</dbReference>
<dbReference type="Gene3D" id="3.60.20.10">
    <property type="entry name" value="Glutamine Phosphoribosylpyrophosphate, subunit 1, domain 1"/>
    <property type="match status" value="1"/>
</dbReference>
<keyword evidence="4" id="KW-0067">ATP-binding</keyword>
<proteinExistence type="predicted"/>
<dbReference type="AlphaFoldDB" id="A0A397BR59"/>
<evidence type="ECO:0000256" key="1">
    <source>
        <dbReference type="ARBA" id="ARBA00005187"/>
    </source>
</evidence>
<evidence type="ECO:0000256" key="4">
    <source>
        <dbReference type="ARBA" id="ARBA00022840"/>
    </source>
</evidence>
<dbReference type="Pfam" id="PF00733">
    <property type="entry name" value="Asn_synthase"/>
    <property type="match status" value="1"/>
</dbReference>
<comment type="pathway">
    <text evidence="1">Amino-acid biosynthesis; L-asparagine biosynthesis; L-asparagine from L-aspartate (L-Gln route): step 1/1.</text>
</comment>
<evidence type="ECO:0000256" key="5">
    <source>
        <dbReference type="ARBA" id="ARBA00030234"/>
    </source>
</evidence>
<dbReference type="InterPro" id="IPR001962">
    <property type="entry name" value="Asn_synthase"/>
</dbReference>
<organism evidence="7 8">
    <name type="scientific">Aphanomyces astaci</name>
    <name type="common">Crayfish plague agent</name>
    <dbReference type="NCBI Taxonomy" id="112090"/>
    <lineage>
        <taxon>Eukaryota</taxon>
        <taxon>Sar</taxon>
        <taxon>Stramenopiles</taxon>
        <taxon>Oomycota</taxon>
        <taxon>Saprolegniomycetes</taxon>
        <taxon>Saprolegniales</taxon>
        <taxon>Verrucalvaceae</taxon>
        <taxon>Aphanomyces</taxon>
    </lineage>
</organism>
<dbReference type="VEuPathDB" id="FungiDB:H257_13935"/>
<dbReference type="GO" id="GO:0005524">
    <property type="term" value="F:ATP binding"/>
    <property type="evidence" value="ECO:0007669"/>
    <property type="project" value="UniProtKB-KW"/>
</dbReference>
<accession>A0A397BR59</accession>
<dbReference type="GO" id="GO:0005829">
    <property type="term" value="C:cytosol"/>
    <property type="evidence" value="ECO:0007669"/>
    <property type="project" value="TreeGrafter"/>
</dbReference>
<dbReference type="InterPro" id="IPR038765">
    <property type="entry name" value="Papain-like_cys_pep_sf"/>
</dbReference>
<comment type="caution">
    <text evidence="7">The sequence shown here is derived from an EMBL/GenBank/DDBJ whole genome shotgun (WGS) entry which is preliminary data.</text>
</comment>
<dbReference type="Proteomes" id="UP000265427">
    <property type="component" value="Unassembled WGS sequence"/>
</dbReference>
<dbReference type="InterPro" id="IPR053710">
    <property type="entry name" value="Arylamine_NAT_domain_sf"/>
</dbReference>
<dbReference type="GO" id="GO:0006529">
    <property type="term" value="P:asparagine biosynthetic process"/>
    <property type="evidence" value="ECO:0007669"/>
    <property type="project" value="InterPro"/>
</dbReference>
<dbReference type="Pfam" id="PF13537">
    <property type="entry name" value="GATase_7"/>
    <property type="match status" value="1"/>
</dbReference>
<name>A0A397BR59_APHAT</name>
<gene>
    <name evidence="7" type="ORF">DYB36_011171</name>
</gene>
<dbReference type="PROSITE" id="PS51278">
    <property type="entry name" value="GATASE_TYPE_2"/>
    <property type="match status" value="1"/>
</dbReference>
<dbReference type="Gene3D" id="3.40.50.620">
    <property type="entry name" value="HUPs"/>
    <property type="match status" value="1"/>
</dbReference>
<feature type="domain" description="Glutamine amidotransferase type-2" evidence="6">
    <location>
        <begin position="2"/>
        <end position="220"/>
    </location>
</feature>
<keyword evidence="3" id="KW-0547">Nucleotide-binding</keyword>
<evidence type="ECO:0000256" key="3">
    <source>
        <dbReference type="ARBA" id="ARBA00022741"/>
    </source>
</evidence>
<evidence type="ECO:0000256" key="2">
    <source>
        <dbReference type="ARBA" id="ARBA00022598"/>
    </source>
</evidence>
<dbReference type="SUPFAM" id="SSF56235">
    <property type="entry name" value="N-terminal nucleophile aminohydrolases (Ntn hydrolases)"/>
    <property type="match status" value="1"/>
</dbReference>
<dbReference type="InterPro" id="IPR014729">
    <property type="entry name" value="Rossmann-like_a/b/a_fold"/>
</dbReference>
<dbReference type="InterPro" id="IPR029055">
    <property type="entry name" value="Ntn_hydrolases_N"/>
</dbReference>
<evidence type="ECO:0000259" key="6">
    <source>
        <dbReference type="PROSITE" id="PS51278"/>
    </source>
</evidence>
<protein>
    <recommendedName>
        <fullName evidence="5">Glutamine-dependent asparagine synthetase</fullName>
    </recommendedName>
</protein>
<dbReference type="PANTHER" id="PTHR11772:SF23">
    <property type="entry name" value="ASPARAGINE SYNTHETASE [GLUTAMINE-HYDROLYZING]"/>
    <property type="match status" value="1"/>
</dbReference>
<dbReference type="CDD" id="cd01991">
    <property type="entry name" value="Asn_synthase_B_C"/>
    <property type="match status" value="1"/>
</dbReference>
<dbReference type="InterPro" id="IPR017932">
    <property type="entry name" value="GATase_2_dom"/>
</dbReference>